<dbReference type="GO" id="GO:0008081">
    <property type="term" value="F:phosphoric diester hydrolase activity"/>
    <property type="evidence" value="ECO:0007669"/>
    <property type="project" value="UniProtKB-ARBA"/>
</dbReference>
<sequence>MPTSQSLIVGMKDLPDSLNLSWAQLDEQFRVLRMSQAFYRRCKRSAAQIINQPISQLFSAFNAELCADIVRRRGQELGFQLQDHRGIRVHLALHSLPEMGWYLILSDINFEDPQMKELHSDYRRAIQASDAWLQHIEDVIKSSQEEVFKVAVAKAMSLTGSRYGFILLHNEKSKTLTLAARSDYPNAEADQADFIKDNTQVSELESRVWLECVRDYKPIIQNQTDSQRRLGDLPLDKLLLAGRYLAVPILFRSRLVGIVCVVDRNEPYSRNDARSLLTFASILWHSIELPRTLRAVSRQSKIIKSQKEQLSQSLTQLISAISEALELKDAYTAGHQKSVAQLSYLIGEKLGLDPQRLEGLKIGALVHDIGKLAIPSQILTKPSKLSKEEYALIQTHPLHGAEIIEDVEFPWPIKEMILQHHERLDGSGYPEGLKDKAILYEAKIIAVADVADSILSHRPYRPSLGLEKMTEVLRAGKGTLFDPEIVETCLAILINRELSISDHIGAAPLEPLVTISLDHELADVKRLLTAARAKVAVVLDEQHKIIGVITHQLLEHWFSPLLGTAAEREQDRASLHKKAHQIMQHSVPIISEVATSEDALLQLNLLDSEYLVVVNKAQQPLGIIGWRAIAMTRNAFREVERLI</sequence>
<dbReference type="NCBIfam" id="TIGR00277">
    <property type="entry name" value="HDIG"/>
    <property type="match status" value="1"/>
</dbReference>
<dbReference type="SMART" id="SM00065">
    <property type="entry name" value="GAF"/>
    <property type="match status" value="1"/>
</dbReference>
<evidence type="ECO:0000313" key="3">
    <source>
        <dbReference type="Proteomes" id="UP001155604"/>
    </source>
</evidence>
<dbReference type="PANTHER" id="PTHR43155:SF2">
    <property type="entry name" value="CYCLIC DI-GMP PHOSPHODIESTERASE PA4108"/>
    <property type="match status" value="1"/>
</dbReference>
<protein>
    <submittedName>
        <fullName evidence="2">HD domain-containing protein</fullName>
    </submittedName>
</protein>
<dbReference type="SUPFAM" id="SSF54631">
    <property type="entry name" value="CBS-domain pair"/>
    <property type="match status" value="1"/>
</dbReference>
<organism evidence="2 3">
    <name type="scientific">Shewanella septentrionalis</name>
    <dbReference type="NCBI Taxonomy" id="2952223"/>
    <lineage>
        <taxon>Bacteria</taxon>
        <taxon>Pseudomonadati</taxon>
        <taxon>Pseudomonadota</taxon>
        <taxon>Gammaproteobacteria</taxon>
        <taxon>Alteromonadales</taxon>
        <taxon>Shewanellaceae</taxon>
        <taxon>Shewanella</taxon>
    </lineage>
</organism>
<dbReference type="Gene3D" id="1.10.3210.10">
    <property type="entry name" value="Hypothetical protein af1432"/>
    <property type="match status" value="1"/>
</dbReference>
<dbReference type="Pfam" id="PF00571">
    <property type="entry name" value="CBS"/>
    <property type="match status" value="1"/>
</dbReference>
<dbReference type="SUPFAM" id="SSF55781">
    <property type="entry name" value="GAF domain-like"/>
    <property type="match status" value="1"/>
</dbReference>
<keyword evidence="3" id="KW-1185">Reference proteome</keyword>
<dbReference type="SUPFAM" id="SSF109604">
    <property type="entry name" value="HD-domain/PDEase-like"/>
    <property type="match status" value="1"/>
</dbReference>
<dbReference type="InterPro" id="IPR003018">
    <property type="entry name" value="GAF"/>
</dbReference>
<dbReference type="Gene3D" id="3.30.450.40">
    <property type="match status" value="1"/>
</dbReference>
<dbReference type="AlphaFoldDB" id="A0A9X3AY91"/>
<dbReference type="InterPro" id="IPR037522">
    <property type="entry name" value="HD_GYP_dom"/>
</dbReference>
<dbReference type="Pfam" id="PF13487">
    <property type="entry name" value="HD_5"/>
    <property type="match status" value="1"/>
</dbReference>
<evidence type="ECO:0000259" key="1">
    <source>
        <dbReference type="PROSITE" id="PS51832"/>
    </source>
</evidence>
<accession>A0A9X3AY91</accession>
<dbReference type="InterPro" id="IPR000644">
    <property type="entry name" value="CBS_dom"/>
</dbReference>
<feature type="domain" description="HD-GYP" evidence="1">
    <location>
        <begin position="310"/>
        <end position="505"/>
    </location>
</feature>
<dbReference type="EMBL" id="JAMTCC010000008">
    <property type="protein sequence ID" value="MCT7944974.1"/>
    <property type="molecule type" value="Genomic_DNA"/>
</dbReference>
<reference evidence="2" key="1">
    <citation type="journal article" date="2023" name="Int. J. Syst. Evol. Microbiol.">
        <title>&lt;i&gt;Shewanella septentrionalis&lt;/i&gt; sp. nov. and &lt;i&gt;Shewanella holmiensis&lt;/i&gt; sp. nov., isolated from Baltic Sea water and sediments.</title>
        <authorList>
            <person name="Martin-Rodriguez A.J."/>
            <person name="Thorell K."/>
            <person name="Joffre E."/>
            <person name="Jensie-Markopoulos S."/>
            <person name="Moore E.R.B."/>
            <person name="Sjoling A."/>
        </authorList>
    </citation>
    <scope>NUCLEOTIDE SEQUENCE</scope>
    <source>
        <strain evidence="2">SP1W3</strain>
    </source>
</reference>
<dbReference type="PROSITE" id="PS51832">
    <property type="entry name" value="HD_GYP"/>
    <property type="match status" value="1"/>
</dbReference>
<dbReference type="RefSeq" id="WP_261272156.1">
    <property type="nucleotide sequence ID" value="NZ_JAMTCC010000008.1"/>
</dbReference>
<dbReference type="InterPro" id="IPR029016">
    <property type="entry name" value="GAF-like_dom_sf"/>
</dbReference>
<dbReference type="Pfam" id="PF13185">
    <property type="entry name" value="GAF_2"/>
    <property type="match status" value="1"/>
</dbReference>
<dbReference type="InterPro" id="IPR003607">
    <property type="entry name" value="HD/PDEase_dom"/>
</dbReference>
<evidence type="ECO:0000313" key="2">
    <source>
        <dbReference type="EMBL" id="MCT7944974.1"/>
    </source>
</evidence>
<gene>
    <name evidence="2" type="ORF">NE536_06295</name>
</gene>
<proteinExistence type="predicted"/>
<dbReference type="InterPro" id="IPR006675">
    <property type="entry name" value="HDIG_dom"/>
</dbReference>
<comment type="caution">
    <text evidence="2">The sequence shown here is derived from an EMBL/GenBank/DDBJ whole genome shotgun (WGS) entry which is preliminary data.</text>
</comment>
<dbReference type="SMART" id="SM00471">
    <property type="entry name" value="HDc"/>
    <property type="match status" value="1"/>
</dbReference>
<dbReference type="CDD" id="cd00077">
    <property type="entry name" value="HDc"/>
    <property type="match status" value="1"/>
</dbReference>
<dbReference type="Proteomes" id="UP001155604">
    <property type="component" value="Unassembled WGS sequence"/>
</dbReference>
<dbReference type="Gene3D" id="3.10.580.10">
    <property type="entry name" value="CBS-domain"/>
    <property type="match status" value="1"/>
</dbReference>
<dbReference type="PANTHER" id="PTHR43155">
    <property type="entry name" value="CYCLIC DI-GMP PHOSPHODIESTERASE PA4108-RELATED"/>
    <property type="match status" value="1"/>
</dbReference>
<dbReference type="InterPro" id="IPR046342">
    <property type="entry name" value="CBS_dom_sf"/>
</dbReference>
<name>A0A9X3AY91_9GAMM</name>